<keyword evidence="3" id="KW-1185">Reference proteome</keyword>
<accession>A0A848H5D3</accession>
<dbReference type="RefSeq" id="WP_169418577.1">
    <property type="nucleotide sequence ID" value="NZ_JABBFX010000001.1"/>
</dbReference>
<sequence length="333" mass="36225">MSIPAIQAVLAYLNSKTTPPVPAPAGPLALVASEEREVSNFVADLEAALRDINAAVKKGEATNKEVSDLKDKLEKRGWFGAMKAGITGSSTQELTTQVLALSNSIGVTQQVVRVMLKVQTQKNRLLHAFNAALTDKISRIEGDTRTLDSNQKGAALAFLGELQQQVEDQIQQQHLVQSHDDRLRVHDQDLFEAANAHAESVRRLDEVQANFATERQRVDAIGQQLGKVAEWQLDKDKRDADSARQMALAEAAAAALAQRLVELDLWRLGKDSQDAALAAGLKERIGGLESRIVELEASARHARSIKMLFLRQVPALVALGLALTTLLRSLGKA</sequence>
<proteinExistence type="predicted"/>
<dbReference type="Proteomes" id="UP000541185">
    <property type="component" value="Unassembled WGS sequence"/>
</dbReference>
<protein>
    <submittedName>
        <fullName evidence="2">Uncharacterized protein</fullName>
    </submittedName>
</protein>
<organism evidence="2 3">
    <name type="scientific">Ramlibacter agri</name>
    <dbReference type="NCBI Taxonomy" id="2728837"/>
    <lineage>
        <taxon>Bacteria</taxon>
        <taxon>Pseudomonadati</taxon>
        <taxon>Pseudomonadota</taxon>
        <taxon>Betaproteobacteria</taxon>
        <taxon>Burkholderiales</taxon>
        <taxon>Comamonadaceae</taxon>
        <taxon>Ramlibacter</taxon>
    </lineage>
</organism>
<evidence type="ECO:0000313" key="2">
    <source>
        <dbReference type="EMBL" id="NML44450.1"/>
    </source>
</evidence>
<dbReference type="AlphaFoldDB" id="A0A848H5D3"/>
<gene>
    <name evidence="2" type="ORF">HHL11_11860</name>
</gene>
<keyword evidence="1" id="KW-0175">Coiled coil</keyword>
<feature type="coiled-coil region" evidence="1">
    <location>
        <begin position="42"/>
        <end position="76"/>
    </location>
</feature>
<reference evidence="2 3" key="1">
    <citation type="submission" date="2020-04" db="EMBL/GenBank/DDBJ databases">
        <title>Ramlibacter sp. G-1-2-2 isolated from soil.</title>
        <authorList>
            <person name="Dahal R.H."/>
        </authorList>
    </citation>
    <scope>NUCLEOTIDE SEQUENCE [LARGE SCALE GENOMIC DNA]</scope>
    <source>
        <strain evidence="2 3">G-1-2-2</strain>
    </source>
</reference>
<evidence type="ECO:0000313" key="3">
    <source>
        <dbReference type="Proteomes" id="UP000541185"/>
    </source>
</evidence>
<evidence type="ECO:0000256" key="1">
    <source>
        <dbReference type="SAM" id="Coils"/>
    </source>
</evidence>
<dbReference type="EMBL" id="JABBFX010000001">
    <property type="protein sequence ID" value="NML44450.1"/>
    <property type="molecule type" value="Genomic_DNA"/>
</dbReference>
<comment type="caution">
    <text evidence="2">The sequence shown here is derived from an EMBL/GenBank/DDBJ whole genome shotgun (WGS) entry which is preliminary data.</text>
</comment>
<name>A0A848H5D3_9BURK</name>